<dbReference type="Proteomes" id="UP000642829">
    <property type="component" value="Unassembled WGS sequence"/>
</dbReference>
<gene>
    <name evidence="1" type="ORF">GCM10007047_00150</name>
</gene>
<evidence type="ECO:0000313" key="1">
    <source>
        <dbReference type="EMBL" id="GHB89683.1"/>
    </source>
</evidence>
<comment type="caution">
    <text evidence="1">The sequence shown here is derived from an EMBL/GenBank/DDBJ whole genome shotgun (WGS) entry which is preliminary data.</text>
</comment>
<dbReference type="AlphaFoldDB" id="A0A8J3D8N6"/>
<protein>
    <recommendedName>
        <fullName evidence="3">Lipoprotein</fullName>
    </recommendedName>
</protein>
<evidence type="ECO:0008006" key="3">
    <source>
        <dbReference type="Google" id="ProtNLM"/>
    </source>
</evidence>
<evidence type="ECO:0000313" key="2">
    <source>
        <dbReference type="Proteomes" id="UP000642829"/>
    </source>
</evidence>
<keyword evidence="2" id="KW-1185">Reference proteome</keyword>
<dbReference type="RefSeq" id="WP_189510448.1">
    <property type="nucleotide sequence ID" value="NZ_BMXG01000001.1"/>
</dbReference>
<dbReference type="EMBL" id="BMXG01000001">
    <property type="protein sequence ID" value="GHB89683.1"/>
    <property type="molecule type" value="Genomic_DNA"/>
</dbReference>
<reference evidence="1" key="1">
    <citation type="journal article" date="2014" name="Int. J. Syst. Evol. Microbiol.">
        <title>Complete genome sequence of Corynebacterium casei LMG S-19264T (=DSM 44701T), isolated from a smear-ripened cheese.</title>
        <authorList>
            <consortium name="US DOE Joint Genome Institute (JGI-PGF)"/>
            <person name="Walter F."/>
            <person name="Albersmeier A."/>
            <person name="Kalinowski J."/>
            <person name="Ruckert C."/>
        </authorList>
    </citation>
    <scope>NUCLEOTIDE SEQUENCE</scope>
    <source>
        <strain evidence="1">KCTC 12870</strain>
    </source>
</reference>
<reference evidence="1" key="2">
    <citation type="submission" date="2020-09" db="EMBL/GenBank/DDBJ databases">
        <authorList>
            <person name="Sun Q."/>
            <person name="Kim S."/>
        </authorList>
    </citation>
    <scope>NUCLEOTIDE SEQUENCE</scope>
    <source>
        <strain evidence="1">KCTC 12870</strain>
    </source>
</reference>
<accession>A0A8J3D8N6</accession>
<proteinExistence type="predicted"/>
<name>A0A8J3D8N6_9BACT</name>
<sequence length="69" mass="7738">MKTIHSIFIISLIGLSLLVGGCESTPLTPQQKEAYQKDQAILNYQNQQEANEMQYLDGDSIQDGRQLNP</sequence>
<organism evidence="1 2">
    <name type="scientific">Cerasicoccus arenae</name>
    <dbReference type="NCBI Taxonomy" id="424488"/>
    <lineage>
        <taxon>Bacteria</taxon>
        <taxon>Pseudomonadati</taxon>
        <taxon>Verrucomicrobiota</taxon>
        <taxon>Opitutia</taxon>
        <taxon>Puniceicoccales</taxon>
        <taxon>Cerasicoccaceae</taxon>
        <taxon>Cerasicoccus</taxon>
    </lineage>
</organism>
<dbReference type="PROSITE" id="PS51257">
    <property type="entry name" value="PROKAR_LIPOPROTEIN"/>
    <property type="match status" value="1"/>
</dbReference>